<feature type="compositionally biased region" description="Basic and acidic residues" evidence="1">
    <location>
        <begin position="236"/>
        <end position="246"/>
    </location>
</feature>
<evidence type="ECO:0000256" key="1">
    <source>
        <dbReference type="SAM" id="MobiDB-lite"/>
    </source>
</evidence>
<comment type="caution">
    <text evidence="2">The sequence shown here is derived from an EMBL/GenBank/DDBJ whole genome shotgun (WGS) entry which is preliminary data.</text>
</comment>
<feature type="region of interest" description="Disordered" evidence="1">
    <location>
        <begin position="283"/>
        <end position="311"/>
    </location>
</feature>
<dbReference type="AlphaFoldDB" id="A0A507QNJ0"/>
<gene>
    <name evidence="2" type="ORF">MPDQ_000986</name>
</gene>
<sequence>MNVGGKRNESPCSSHPQKNENELEESTWEELWGRFPFYSESSAGNPPALRRRADSYDDGDDDMVFGRAYNGANQRASRSPTRESLARPGDGDGITLEGRSTSTSTTPDTLSPSTPISPSSTTSNTSFKLPSALCKRSQPIDIRRPKRVLIQLDTDIIVTPSSNYKNPNTSPSDSDEDRRMIESAILEPRSPPQREKISDVWNNFSGRLRMSGSCSKHETPSSSDEEIGVKRTQQQNKERHLNKDQNRASTTNAEGLLTIAASASLNPRRRRCTVMSESEISVLDIGPSLLKDDRHQQGEKGSGDHAHIRSP</sequence>
<feature type="region of interest" description="Disordered" evidence="1">
    <location>
        <begin position="210"/>
        <end position="254"/>
    </location>
</feature>
<dbReference type="Proteomes" id="UP000319663">
    <property type="component" value="Unassembled WGS sequence"/>
</dbReference>
<name>A0A507QNJ0_MONPU</name>
<keyword evidence="3" id="KW-1185">Reference proteome</keyword>
<dbReference type="OrthoDB" id="10670906at2759"/>
<accession>A0A507QNJ0</accession>
<dbReference type="EMBL" id="VIFY01000123">
    <property type="protein sequence ID" value="TQB70066.1"/>
    <property type="molecule type" value="Genomic_DNA"/>
</dbReference>
<feature type="region of interest" description="Disordered" evidence="1">
    <location>
        <begin position="1"/>
        <end position="130"/>
    </location>
</feature>
<reference evidence="2 3" key="1">
    <citation type="submission" date="2019-06" db="EMBL/GenBank/DDBJ databases">
        <title>Wine fermentation using esterase from Monascus purpureus.</title>
        <authorList>
            <person name="Geng C."/>
            <person name="Zhang Y."/>
        </authorList>
    </citation>
    <scope>NUCLEOTIDE SEQUENCE [LARGE SCALE GENOMIC DNA]</scope>
    <source>
        <strain evidence="2">HQ1</strain>
    </source>
</reference>
<organism evidence="2 3">
    <name type="scientific">Monascus purpureus</name>
    <name type="common">Red mold</name>
    <name type="synonym">Monascus anka</name>
    <dbReference type="NCBI Taxonomy" id="5098"/>
    <lineage>
        <taxon>Eukaryota</taxon>
        <taxon>Fungi</taxon>
        <taxon>Dikarya</taxon>
        <taxon>Ascomycota</taxon>
        <taxon>Pezizomycotina</taxon>
        <taxon>Eurotiomycetes</taxon>
        <taxon>Eurotiomycetidae</taxon>
        <taxon>Eurotiales</taxon>
        <taxon>Aspergillaceae</taxon>
        <taxon>Monascus</taxon>
    </lineage>
</organism>
<proteinExistence type="predicted"/>
<evidence type="ECO:0000313" key="3">
    <source>
        <dbReference type="Proteomes" id="UP000319663"/>
    </source>
</evidence>
<evidence type="ECO:0000313" key="2">
    <source>
        <dbReference type="EMBL" id="TQB70066.1"/>
    </source>
</evidence>
<protein>
    <submittedName>
        <fullName evidence="2">Uncharacterized protein</fullName>
    </submittedName>
</protein>
<feature type="compositionally biased region" description="Basic and acidic residues" evidence="1">
    <location>
        <begin position="290"/>
        <end position="311"/>
    </location>
</feature>
<feature type="compositionally biased region" description="Low complexity" evidence="1">
    <location>
        <begin position="100"/>
        <end position="126"/>
    </location>
</feature>